<dbReference type="AlphaFoldDB" id="F8DZE9"/>
<dbReference type="EMBL" id="CP002857">
    <property type="protein sequence ID" value="AEI09043.1"/>
    <property type="molecule type" value="Genomic_DNA"/>
</dbReference>
<proteinExistence type="predicted"/>
<evidence type="ECO:0000313" key="2">
    <source>
        <dbReference type="EMBL" id="AEI09043.1"/>
    </source>
</evidence>
<evidence type="ECO:0000313" key="3">
    <source>
        <dbReference type="Proteomes" id="UP000000492"/>
    </source>
</evidence>
<keyword evidence="3" id="KW-1185">Reference proteome</keyword>
<dbReference type="KEGG" id="crd:CRES_0686"/>
<dbReference type="eggNOG" id="ENOG5031VQR">
    <property type="taxonomic scope" value="Bacteria"/>
</dbReference>
<evidence type="ECO:0000256" key="1">
    <source>
        <dbReference type="SAM" id="Phobius"/>
    </source>
</evidence>
<accession>F8DZE9</accession>
<gene>
    <name evidence="2" type="ordered locus">CRES_0686</name>
</gene>
<dbReference type="STRING" id="662755.CRES_0686"/>
<feature type="transmembrane region" description="Helical" evidence="1">
    <location>
        <begin position="43"/>
        <end position="66"/>
    </location>
</feature>
<protein>
    <submittedName>
        <fullName evidence="2">Uncharacterized protein</fullName>
    </submittedName>
</protein>
<keyword evidence="1" id="KW-0472">Membrane</keyword>
<dbReference type="Proteomes" id="UP000000492">
    <property type="component" value="Chromosome"/>
</dbReference>
<dbReference type="HOGENOM" id="CLU_1710182_0_0_11"/>
<dbReference type="InterPro" id="IPR025557">
    <property type="entry name" value="DUF4282"/>
</dbReference>
<keyword evidence="1" id="KW-0812">Transmembrane</keyword>
<keyword evidence="1" id="KW-1133">Transmembrane helix</keyword>
<dbReference type="Pfam" id="PF14110">
    <property type="entry name" value="DUF4282"/>
    <property type="match status" value="1"/>
</dbReference>
<reference evidence="2 3" key="1">
    <citation type="journal article" date="2012" name="BMC Genomics">
        <title>Complete genome sequence, lifestyle, and multi-drug resistance of the human pathogen Corynebacterium resistens DSM 45100 isolated from blood samples of a leukemia patient.</title>
        <authorList>
            <person name="Schroder J."/>
            <person name="Maus I."/>
            <person name="Meyer K."/>
            <person name="Wordemann S."/>
            <person name="Blom J."/>
            <person name="Jaenicke S."/>
            <person name="Schneider J."/>
            <person name="Trost E."/>
            <person name="Tauch A."/>
        </authorList>
    </citation>
    <scope>NUCLEOTIDE SEQUENCE [LARGE SCALE GENOMIC DNA]</scope>
    <source>
        <strain evidence="3">DSM 45100 / JCM 12819 / CCUG 50093 / GTC 2026 / SICGH 158</strain>
    </source>
</reference>
<sequence length="153" mass="16547">MTNFNAPHGGTPPIQVGSRQDTILSAMTDFGFTRFVTPKLLRILYILGIIVIVFMAFMPLVMSIVVDSYVDSVFGSASVYDSYDLYGTSMSSSSDDESLGAGQIVGLLISGVFNAFLQICLLRISLEALHAFITTSQAWARIKSRVEAGTASF</sequence>
<organism evidence="2 3">
    <name type="scientific">Corynebacterium resistens (strain DSM 45100 / JCM 12819 / GTC 2026 / SICGH 158)</name>
    <dbReference type="NCBI Taxonomy" id="662755"/>
    <lineage>
        <taxon>Bacteria</taxon>
        <taxon>Bacillati</taxon>
        <taxon>Actinomycetota</taxon>
        <taxon>Actinomycetes</taxon>
        <taxon>Mycobacteriales</taxon>
        <taxon>Corynebacteriaceae</taxon>
        <taxon>Corynebacterium</taxon>
    </lineage>
</organism>
<dbReference type="RefSeq" id="WP_013888063.1">
    <property type="nucleotide sequence ID" value="NC_015673.1"/>
</dbReference>
<feature type="transmembrane region" description="Helical" evidence="1">
    <location>
        <begin position="100"/>
        <end position="122"/>
    </location>
</feature>
<name>F8DZE9_CORRG</name>
<dbReference type="OrthoDB" id="3261033at2"/>